<name>A0ABR5N6J5_BRECH</name>
<protein>
    <submittedName>
        <fullName evidence="7">Cobalt ABC transporter permease</fullName>
    </submittedName>
</protein>
<feature type="transmembrane region" description="Helical" evidence="6">
    <location>
        <begin position="24"/>
        <end position="51"/>
    </location>
</feature>
<dbReference type="NCBIfam" id="TIGR02454">
    <property type="entry name" value="ECF_T_CbiQ"/>
    <property type="match status" value="1"/>
</dbReference>
<feature type="transmembrane region" description="Helical" evidence="6">
    <location>
        <begin position="122"/>
        <end position="143"/>
    </location>
</feature>
<keyword evidence="2" id="KW-1003">Cell membrane</keyword>
<evidence type="ECO:0000256" key="5">
    <source>
        <dbReference type="ARBA" id="ARBA00023136"/>
    </source>
</evidence>
<dbReference type="PANTHER" id="PTHR43723:SF1">
    <property type="entry name" value="COBALT TRANSPORT PROTEIN CBIQ"/>
    <property type="match status" value="1"/>
</dbReference>
<evidence type="ECO:0000256" key="4">
    <source>
        <dbReference type="ARBA" id="ARBA00022989"/>
    </source>
</evidence>
<evidence type="ECO:0000256" key="3">
    <source>
        <dbReference type="ARBA" id="ARBA00022692"/>
    </source>
</evidence>
<keyword evidence="3 6" id="KW-0812">Transmembrane</keyword>
<accession>A0ABR5N6J5</accession>
<feature type="transmembrane region" description="Helical" evidence="6">
    <location>
        <begin position="164"/>
        <end position="182"/>
    </location>
</feature>
<evidence type="ECO:0000313" key="8">
    <source>
        <dbReference type="Proteomes" id="UP000051063"/>
    </source>
</evidence>
<reference evidence="7 8" key="1">
    <citation type="submission" date="2015-09" db="EMBL/GenBank/DDBJ databases">
        <title>Genome sequencing project for genomic taxonomy and phylogenomics of Bacillus-like bacteria.</title>
        <authorList>
            <person name="Liu B."/>
            <person name="Wang J."/>
            <person name="Zhu Y."/>
            <person name="Liu G."/>
            <person name="Chen Q."/>
            <person name="Chen Z."/>
            <person name="Lan J."/>
            <person name="Che J."/>
            <person name="Ge C."/>
            <person name="Shi H."/>
            <person name="Pan Z."/>
            <person name="Liu X."/>
        </authorList>
    </citation>
    <scope>NUCLEOTIDE SEQUENCE [LARGE SCALE GENOMIC DNA]</scope>
    <source>
        <strain evidence="7 8">DSM 8552</strain>
    </source>
</reference>
<dbReference type="CDD" id="cd16914">
    <property type="entry name" value="EcfT"/>
    <property type="match status" value="1"/>
</dbReference>
<evidence type="ECO:0000256" key="2">
    <source>
        <dbReference type="ARBA" id="ARBA00022475"/>
    </source>
</evidence>
<keyword evidence="8" id="KW-1185">Reference proteome</keyword>
<dbReference type="EMBL" id="LJJB01000010">
    <property type="protein sequence ID" value="KQL46241.1"/>
    <property type="molecule type" value="Genomic_DNA"/>
</dbReference>
<comment type="subcellular location">
    <subcellularLocation>
        <location evidence="1">Cell membrane</location>
        <topology evidence="1">Multi-pass membrane protein</topology>
    </subcellularLocation>
</comment>
<dbReference type="InterPro" id="IPR003339">
    <property type="entry name" value="ABC/ECF_trnsptr_transmembrane"/>
</dbReference>
<dbReference type="PANTHER" id="PTHR43723">
    <property type="entry name" value="COBALT TRANSPORT PROTEIN CBIQ"/>
    <property type="match status" value="1"/>
</dbReference>
<keyword evidence="4 6" id="KW-1133">Transmembrane helix</keyword>
<dbReference type="Pfam" id="PF02361">
    <property type="entry name" value="CbiQ"/>
    <property type="match status" value="1"/>
</dbReference>
<dbReference type="InterPro" id="IPR052770">
    <property type="entry name" value="Cobalt_transport_CbiQ"/>
</dbReference>
<dbReference type="Proteomes" id="UP000051063">
    <property type="component" value="Unassembled WGS sequence"/>
</dbReference>
<evidence type="ECO:0000313" key="7">
    <source>
        <dbReference type="EMBL" id="KQL46241.1"/>
    </source>
</evidence>
<evidence type="ECO:0000256" key="6">
    <source>
        <dbReference type="SAM" id="Phobius"/>
    </source>
</evidence>
<evidence type="ECO:0000256" key="1">
    <source>
        <dbReference type="ARBA" id="ARBA00004651"/>
    </source>
</evidence>
<dbReference type="RefSeq" id="WP_055745322.1">
    <property type="nucleotide sequence ID" value="NZ_LJJB01000010.1"/>
</dbReference>
<feature type="transmembrane region" description="Helical" evidence="6">
    <location>
        <begin position="96"/>
        <end position="116"/>
    </location>
</feature>
<keyword evidence="5 6" id="KW-0472">Membrane</keyword>
<dbReference type="InterPro" id="IPR012809">
    <property type="entry name" value="ECF_CbiQ"/>
</dbReference>
<organism evidence="7 8">
    <name type="scientific">Brevibacillus choshinensis</name>
    <dbReference type="NCBI Taxonomy" id="54911"/>
    <lineage>
        <taxon>Bacteria</taxon>
        <taxon>Bacillati</taxon>
        <taxon>Bacillota</taxon>
        <taxon>Bacilli</taxon>
        <taxon>Bacillales</taxon>
        <taxon>Paenibacillaceae</taxon>
        <taxon>Brevibacillus</taxon>
    </lineage>
</organism>
<comment type="caution">
    <text evidence="7">The sequence shown here is derived from an EMBL/GenBank/DDBJ whole genome shotgun (WGS) entry which is preliminary data.</text>
</comment>
<proteinExistence type="predicted"/>
<gene>
    <name evidence="7" type="ORF">AN963_14820</name>
</gene>
<sequence>MNWQQLDSLSYQNHLRHLPPAHKLLFGCVLLLLVLTGHSLVQLIVFLWMGVWVVRYAHIPLRYHLLFLTLPLSFFVAGLPALLFDLARSGSSAIPADALVTWKAGSYIIFIAPASVTRALELFYRILGSLSCFSFLLFTVPFAEILQVFRRIGMPEIITDLLMIMYRFIFVLFDTSFQLWVAQRSRGGHQGFRSLLRDVSMVASQLFIRAMRKYQSLSMGIAARGYGDSFHVQSLRIHARSVRYEWESVLGCLVLILLESLTGGWRF</sequence>
<feature type="transmembrane region" description="Helical" evidence="6">
    <location>
        <begin position="63"/>
        <end position="84"/>
    </location>
</feature>